<feature type="domain" description="CST complex subunit Stn1 N-terminal" evidence="5">
    <location>
        <begin position="48"/>
        <end position="96"/>
    </location>
</feature>
<organism evidence="6 7">
    <name type="scientific">Polytolypa hystricis (strain UAMH7299)</name>
    <dbReference type="NCBI Taxonomy" id="1447883"/>
    <lineage>
        <taxon>Eukaryota</taxon>
        <taxon>Fungi</taxon>
        <taxon>Dikarya</taxon>
        <taxon>Ascomycota</taxon>
        <taxon>Pezizomycotina</taxon>
        <taxon>Eurotiomycetes</taxon>
        <taxon>Eurotiomycetidae</taxon>
        <taxon>Onygenales</taxon>
        <taxon>Onygenales incertae sedis</taxon>
        <taxon>Polytolypa</taxon>
    </lineage>
</organism>
<dbReference type="EMBL" id="PDNA01000159">
    <property type="protein sequence ID" value="PGH08518.1"/>
    <property type="molecule type" value="Genomic_DNA"/>
</dbReference>
<dbReference type="Proteomes" id="UP000224634">
    <property type="component" value="Unassembled WGS sequence"/>
</dbReference>
<feature type="compositionally biased region" description="Low complexity" evidence="4">
    <location>
        <begin position="209"/>
        <end position="220"/>
    </location>
</feature>
<dbReference type="InterPro" id="IPR018856">
    <property type="entry name" value="Stn1_N"/>
</dbReference>
<dbReference type="GO" id="GO:0000781">
    <property type="term" value="C:chromosome, telomeric region"/>
    <property type="evidence" value="ECO:0007669"/>
    <property type="project" value="UniProtKB-SubCell"/>
</dbReference>
<evidence type="ECO:0000256" key="4">
    <source>
        <dbReference type="SAM" id="MobiDB-lite"/>
    </source>
</evidence>
<dbReference type="Pfam" id="PF10451">
    <property type="entry name" value="Stn1"/>
    <property type="match status" value="1"/>
</dbReference>
<dbReference type="Gene3D" id="2.40.50.140">
    <property type="entry name" value="Nucleic acid-binding proteins"/>
    <property type="match status" value="1"/>
</dbReference>
<comment type="subcellular location">
    <subcellularLocation>
        <location evidence="1">Chromosome</location>
        <location evidence="1">Telomere</location>
    </subcellularLocation>
</comment>
<evidence type="ECO:0000256" key="2">
    <source>
        <dbReference type="ARBA" id="ARBA00022454"/>
    </source>
</evidence>
<evidence type="ECO:0000313" key="7">
    <source>
        <dbReference type="Proteomes" id="UP000224634"/>
    </source>
</evidence>
<dbReference type="SUPFAM" id="SSF50249">
    <property type="entry name" value="Nucleic acid-binding proteins"/>
    <property type="match status" value="1"/>
</dbReference>
<evidence type="ECO:0000259" key="5">
    <source>
        <dbReference type="Pfam" id="PF10451"/>
    </source>
</evidence>
<evidence type="ECO:0000256" key="1">
    <source>
        <dbReference type="ARBA" id="ARBA00004574"/>
    </source>
</evidence>
<name>A0A2B7XIS4_POLH7</name>
<proteinExistence type="predicted"/>
<gene>
    <name evidence="6" type="ORF">AJ80_07838</name>
</gene>
<sequence>MAHPAQHGEPYTFYPAFCHKLSPTFFRWVKMRAVDVHRLQRRNGFEGQNLYFHLNHPIQFICVAGIILTRDEQARRTILVLDDSTGSCLEIICSKALTAPLPSTTTTHPPSTTSTSTSAHQTSTTHLPLDITPLIPGVTAKLKGTLTTFRGMLQLHLERYALLPDTNAEVTFWDARTRFLVDVLSVPWVVGQEEVEGLRREGMFGAGSSANASAGAGAASRHGHGHGHGDEARRVKRRGERERIREERGRREEEREERDRLRILRRWEREEGKRRDGAERCREISRVVNRCKGRRG</sequence>
<keyword evidence="3" id="KW-0779">Telomere</keyword>
<dbReference type="InterPro" id="IPR012340">
    <property type="entry name" value="NA-bd_OB-fold"/>
</dbReference>
<keyword evidence="7" id="KW-1185">Reference proteome</keyword>
<evidence type="ECO:0000313" key="6">
    <source>
        <dbReference type="EMBL" id="PGH08518.1"/>
    </source>
</evidence>
<reference evidence="6 7" key="1">
    <citation type="submission" date="2017-10" db="EMBL/GenBank/DDBJ databases">
        <title>Comparative genomics in systemic dimorphic fungi from Ajellomycetaceae.</title>
        <authorList>
            <person name="Munoz J.F."/>
            <person name="Mcewen J.G."/>
            <person name="Clay O.K."/>
            <person name="Cuomo C.A."/>
        </authorList>
    </citation>
    <scope>NUCLEOTIDE SEQUENCE [LARGE SCALE GENOMIC DNA]</scope>
    <source>
        <strain evidence="6 7">UAMH7299</strain>
    </source>
</reference>
<keyword evidence="2" id="KW-0158">Chromosome</keyword>
<feature type="compositionally biased region" description="Basic and acidic residues" evidence="4">
    <location>
        <begin position="227"/>
        <end position="258"/>
    </location>
</feature>
<dbReference type="OrthoDB" id="77828at2759"/>
<feature type="region of interest" description="Disordered" evidence="4">
    <location>
        <begin position="102"/>
        <end position="123"/>
    </location>
</feature>
<protein>
    <recommendedName>
        <fullName evidence="5">CST complex subunit Stn1 N-terminal domain-containing protein</fullName>
    </recommendedName>
</protein>
<accession>A0A2B7XIS4</accession>
<comment type="caution">
    <text evidence="6">The sequence shown here is derived from an EMBL/GenBank/DDBJ whole genome shotgun (WGS) entry which is preliminary data.</text>
</comment>
<evidence type="ECO:0000256" key="3">
    <source>
        <dbReference type="ARBA" id="ARBA00022895"/>
    </source>
</evidence>
<feature type="region of interest" description="Disordered" evidence="4">
    <location>
        <begin position="209"/>
        <end position="258"/>
    </location>
</feature>
<dbReference type="AlphaFoldDB" id="A0A2B7XIS4"/>